<keyword evidence="3" id="KW-1185">Reference proteome</keyword>
<dbReference type="Pfam" id="PF01116">
    <property type="entry name" value="F_bP_aldolase"/>
    <property type="match status" value="1"/>
</dbReference>
<dbReference type="PANTHER" id="PTHR30304:SF0">
    <property type="entry name" value="D-TAGATOSE-1,6-BISPHOSPHATE ALDOLASE SUBUNIT GATY-RELATED"/>
    <property type="match status" value="1"/>
</dbReference>
<accession>A0ABS3HN99</accession>
<protein>
    <submittedName>
        <fullName evidence="2">Class II fructose-bisphosphate aldolase</fullName>
    </submittedName>
</protein>
<proteinExistence type="predicted"/>
<dbReference type="InterPro" id="IPR013785">
    <property type="entry name" value="Aldolase_TIM"/>
</dbReference>
<dbReference type="RefSeq" id="WP_207110641.1">
    <property type="nucleotide sequence ID" value="NZ_JAFLVR010000079.1"/>
</dbReference>
<dbReference type="InterPro" id="IPR000771">
    <property type="entry name" value="FBA_II"/>
</dbReference>
<evidence type="ECO:0000313" key="3">
    <source>
        <dbReference type="Proteomes" id="UP000664495"/>
    </source>
</evidence>
<dbReference type="EMBL" id="JAFLVR010000079">
    <property type="protein sequence ID" value="MBO0454915.1"/>
    <property type="molecule type" value="Genomic_DNA"/>
</dbReference>
<comment type="cofactor">
    <cofactor evidence="1">
        <name>Zn(2+)</name>
        <dbReference type="ChEBI" id="CHEBI:29105"/>
    </cofactor>
</comment>
<dbReference type="CDD" id="cd00947">
    <property type="entry name" value="TBP_aldolase_IIB"/>
    <property type="match status" value="1"/>
</dbReference>
<dbReference type="Gene3D" id="3.20.20.70">
    <property type="entry name" value="Aldolase class I"/>
    <property type="match status" value="1"/>
</dbReference>
<evidence type="ECO:0000313" key="2">
    <source>
        <dbReference type="EMBL" id="MBO0454915.1"/>
    </source>
</evidence>
<comment type="caution">
    <text evidence="2">The sequence shown here is derived from an EMBL/GenBank/DDBJ whole genome shotgun (WGS) entry which is preliminary data.</text>
</comment>
<dbReference type="Proteomes" id="UP000664495">
    <property type="component" value="Unassembled WGS sequence"/>
</dbReference>
<name>A0ABS3HN99_9ENTE</name>
<evidence type="ECO:0000256" key="1">
    <source>
        <dbReference type="ARBA" id="ARBA00001947"/>
    </source>
</evidence>
<dbReference type="InterPro" id="IPR050246">
    <property type="entry name" value="Class_II_FBP_aldolase"/>
</dbReference>
<dbReference type="NCBIfam" id="TIGR00167">
    <property type="entry name" value="cbbA"/>
    <property type="match status" value="1"/>
</dbReference>
<sequence length="282" mass="31180">MYVTLKEVLKDADRLNIAIGAFNTHNLEMLPAIIRAAVKQKMPVIIQTSCGTANYVGHRNLVAICKSMAEEYGVDVVLHLDHAKDFDEIRKAIRAGYSSVMFDGSSLPFKENILGTKQVVKFAKEYGVSVEAELGIVGGTEDGVVVSQEKVFYTEPRDAVEFIAETGIDALAVAIGTNHGQYMSKTDISFERLKKIKEAVTIPLVIHGGTGVKDADVKKVIDLGIRKFNVGTELLVGWNRKSKECYDQQKENVSNRENVVPCLETIEMIVTQKINLFKNISE</sequence>
<dbReference type="SUPFAM" id="SSF51569">
    <property type="entry name" value="Aldolase"/>
    <property type="match status" value="1"/>
</dbReference>
<dbReference type="PROSITE" id="PS00806">
    <property type="entry name" value="ALDOLASE_CLASS_II_2"/>
    <property type="match status" value="1"/>
</dbReference>
<gene>
    <name evidence="2" type="ORF">JZO85_21845</name>
</gene>
<dbReference type="PANTHER" id="PTHR30304">
    <property type="entry name" value="D-TAGATOSE-1,6-BISPHOSPHATE ALDOLASE"/>
    <property type="match status" value="1"/>
</dbReference>
<dbReference type="PIRSF" id="PIRSF001359">
    <property type="entry name" value="F_bP_aldolase_II"/>
    <property type="match status" value="1"/>
</dbReference>
<organism evidence="2 3">
    <name type="scientific">Candidatus Enterococcus murrayae</name>
    <dbReference type="NCBI Taxonomy" id="2815321"/>
    <lineage>
        <taxon>Bacteria</taxon>
        <taxon>Bacillati</taxon>
        <taxon>Bacillota</taxon>
        <taxon>Bacilli</taxon>
        <taxon>Lactobacillales</taxon>
        <taxon>Enterococcaceae</taxon>
        <taxon>Enterococcus</taxon>
    </lineage>
</organism>
<reference evidence="2 3" key="1">
    <citation type="submission" date="2021-03" db="EMBL/GenBank/DDBJ databases">
        <title>Enterococcal diversity collection.</title>
        <authorList>
            <person name="Gilmore M.S."/>
            <person name="Schwartzman J."/>
            <person name="Van Tyne D."/>
            <person name="Martin M."/>
            <person name="Earl A.M."/>
            <person name="Manson A.L."/>
            <person name="Straub T."/>
            <person name="Salamzade R."/>
            <person name="Saavedra J."/>
            <person name="Lebreton F."/>
            <person name="Prichula J."/>
            <person name="Schaufler K."/>
            <person name="Gaca A."/>
            <person name="Sgardioli B."/>
            <person name="Wagenaar J."/>
            <person name="Strong T."/>
        </authorList>
    </citation>
    <scope>NUCLEOTIDE SEQUENCE [LARGE SCALE GENOMIC DNA]</scope>
    <source>
        <strain evidence="2 3">MJM16</strain>
    </source>
</reference>